<dbReference type="AlphaFoldDB" id="A0A0V1MRI2"/>
<protein>
    <submittedName>
        <fullName evidence="1">Uncharacterized protein</fullName>
    </submittedName>
</protein>
<proteinExistence type="predicted"/>
<gene>
    <name evidence="1" type="ORF">T10_2584</name>
</gene>
<evidence type="ECO:0000313" key="1">
    <source>
        <dbReference type="EMBL" id="KRZ74117.1"/>
    </source>
</evidence>
<dbReference type="Proteomes" id="UP000054843">
    <property type="component" value="Unassembled WGS sequence"/>
</dbReference>
<reference evidence="1 2" key="1">
    <citation type="submission" date="2015-01" db="EMBL/GenBank/DDBJ databases">
        <title>Evolution of Trichinella species and genotypes.</title>
        <authorList>
            <person name="Korhonen P.K."/>
            <person name="Edoardo P."/>
            <person name="Giuseppe L.R."/>
            <person name="Gasser R.B."/>
        </authorList>
    </citation>
    <scope>NUCLEOTIDE SEQUENCE [LARGE SCALE GENOMIC DNA]</scope>
    <source>
        <strain evidence="1">ISS1980</strain>
    </source>
</reference>
<comment type="caution">
    <text evidence="1">The sequence shown here is derived from an EMBL/GenBank/DDBJ whole genome shotgun (WGS) entry which is preliminary data.</text>
</comment>
<organism evidence="1 2">
    <name type="scientific">Trichinella papuae</name>
    <dbReference type="NCBI Taxonomy" id="268474"/>
    <lineage>
        <taxon>Eukaryota</taxon>
        <taxon>Metazoa</taxon>
        <taxon>Ecdysozoa</taxon>
        <taxon>Nematoda</taxon>
        <taxon>Enoplea</taxon>
        <taxon>Dorylaimia</taxon>
        <taxon>Trichinellida</taxon>
        <taxon>Trichinellidae</taxon>
        <taxon>Trichinella</taxon>
    </lineage>
</organism>
<sequence>LRPSKYRSAQIYCTQQKRRQSERNSFTQQIHHRCSSRITHTMIQHCVRHSSRSTALLPAVLLYLSLTHIFRRLIQVLLLSYIYAFLMNTTFRRNICQELIAMHSCKQVIYST</sequence>
<keyword evidence="2" id="KW-1185">Reference proteome</keyword>
<accession>A0A0V1MRI2</accession>
<dbReference type="EMBL" id="JYDO01000054">
    <property type="protein sequence ID" value="KRZ74117.1"/>
    <property type="molecule type" value="Genomic_DNA"/>
</dbReference>
<evidence type="ECO:0000313" key="2">
    <source>
        <dbReference type="Proteomes" id="UP000054843"/>
    </source>
</evidence>
<name>A0A0V1MRI2_9BILA</name>
<feature type="non-terminal residue" evidence="1">
    <location>
        <position position="1"/>
    </location>
</feature>